<organism evidence="1 2">
    <name type="scientific">Candidula unifasciata</name>
    <dbReference type="NCBI Taxonomy" id="100452"/>
    <lineage>
        <taxon>Eukaryota</taxon>
        <taxon>Metazoa</taxon>
        <taxon>Spiralia</taxon>
        <taxon>Lophotrochozoa</taxon>
        <taxon>Mollusca</taxon>
        <taxon>Gastropoda</taxon>
        <taxon>Heterobranchia</taxon>
        <taxon>Euthyneura</taxon>
        <taxon>Panpulmonata</taxon>
        <taxon>Eupulmonata</taxon>
        <taxon>Stylommatophora</taxon>
        <taxon>Helicina</taxon>
        <taxon>Helicoidea</taxon>
        <taxon>Geomitridae</taxon>
        <taxon>Candidula</taxon>
    </lineage>
</organism>
<keyword evidence="2" id="KW-1185">Reference proteome</keyword>
<accession>A0A8S3YSS8</accession>
<evidence type="ECO:0008006" key="3">
    <source>
        <dbReference type="Google" id="ProtNLM"/>
    </source>
</evidence>
<gene>
    <name evidence="1" type="ORF">CUNI_LOCUS5531</name>
</gene>
<evidence type="ECO:0000313" key="1">
    <source>
        <dbReference type="EMBL" id="CAG5119973.1"/>
    </source>
</evidence>
<feature type="non-terminal residue" evidence="1">
    <location>
        <position position="1"/>
    </location>
</feature>
<protein>
    <recommendedName>
        <fullName evidence="3">VWFD domain-containing protein</fullName>
    </recommendedName>
</protein>
<comment type="caution">
    <text evidence="1">The sequence shown here is derived from an EMBL/GenBank/DDBJ whole genome shotgun (WGS) entry which is preliminary data.</text>
</comment>
<dbReference type="AlphaFoldDB" id="A0A8S3YSS8"/>
<reference evidence="1" key="1">
    <citation type="submission" date="2021-04" db="EMBL/GenBank/DDBJ databases">
        <authorList>
            <consortium name="Molecular Ecology Group"/>
        </authorList>
    </citation>
    <scope>NUCLEOTIDE SEQUENCE</scope>
</reference>
<sequence>SCGTTIPIWLNGRHPTVEGQSSCGNTLDCCQYNDEMFVKNCNGFYVYYLNPSLVCPSRYCAGSAKRCPVGKWSSTGFEPCRDPAPVLSQPPVVKGPIVEADQSFHFQCEITYGPSDADQVFEVFWTFNGRTDPSIKLQTLTADQRVATLSGDKLASHPDTNVGCQVNTYYVGHEKDKKTYSSKTNYFGVQVSPGRLDIKDREGQKDVTVISTIPVVCDQGPTCCVDFTIIIDDQT</sequence>
<evidence type="ECO:0000313" key="2">
    <source>
        <dbReference type="Proteomes" id="UP000678393"/>
    </source>
</evidence>
<name>A0A8S3YSS8_9EUPU</name>
<dbReference type="OrthoDB" id="6133537at2759"/>
<dbReference type="Proteomes" id="UP000678393">
    <property type="component" value="Unassembled WGS sequence"/>
</dbReference>
<proteinExistence type="predicted"/>
<dbReference type="EMBL" id="CAJHNH020000805">
    <property type="protein sequence ID" value="CAG5119973.1"/>
    <property type="molecule type" value="Genomic_DNA"/>
</dbReference>
<feature type="non-terminal residue" evidence="1">
    <location>
        <position position="235"/>
    </location>
</feature>